<dbReference type="AlphaFoldDB" id="A0A9Q3CMY6"/>
<comment type="caution">
    <text evidence="2">The sequence shown here is derived from an EMBL/GenBank/DDBJ whole genome shotgun (WGS) entry which is preliminary data.</text>
</comment>
<reference evidence="2" key="1">
    <citation type="submission" date="2021-03" db="EMBL/GenBank/DDBJ databases">
        <title>Draft genome sequence of rust myrtle Austropuccinia psidii MF-1, a brazilian biotype.</title>
        <authorList>
            <person name="Quecine M.C."/>
            <person name="Pachon D.M.R."/>
            <person name="Bonatelli M.L."/>
            <person name="Correr F.H."/>
            <person name="Franceschini L.M."/>
            <person name="Leite T.F."/>
            <person name="Margarido G.R.A."/>
            <person name="Almeida C.A."/>
            <person name="Ferrarezi J.A."/>
            <person name="Labate C.A."/>
        </authorList>
    </citation>
    <scope>NUCLEOTIDE SEQUENCE</scope>
    <source>
        <strain evidence="2">MF-1</strain>
    </source>
</reference>
<evidence type="ECO:0000259" key="1">
    <source>
        <dbReference type="Pfam" id="PF07727"/>
    </source>
</evidence>
<protein>
    <recommendedName>
        <fullName evidence="1">Reverse transcriptase Ty1/copia-type domain-containing protein</fullName>
    </recommendedName>
</protein>
<sequence>MSITHDTASSSEPPVVDEAPLVKEIESLPPTSIQTKLPVCIKVIGPQHPTLVCSEIDQQNILTYSRKAGTLLTAADEPPRTFKAAISCKAKEVWMTAISKEPLSMQQLKVWVVVDLYLSYKLFGTTWVFKTKKNHLNQINEHKGHLCAQGFTQNAGVDLERTYSPTGRLNSLRTLIAFVACNNLLFHQINVKIALLNTPLSKTVNL</sequence>
<accession>A0A9Q3CMY6</accession>
<dbReference type="OrthoDB" id="2796020at2759"/>
<dbReference type="Pfam" id="PF07727">
    <property type="entry name" value="RVT_2"/>
    <property type="match status" value="1"/>
</dbReference>
<dbReference type="Proteomes" id="UP000765509">
    <property type="component" value="Unassembled WGS sequence"/>
</dbReference>
<proteinExistence type="predicted"/>
<evidence type="ECO:0000313" key="2">
    <source>
        <dbReference type="EMBL" id="MBW0488234.1"/>
    </source>
</evidence>
<gene>
    <name evidence="2" type="ORF">O181_027949</name>
</gene>
<dbReference type="EMBL" id="AVOT02009505">
    <property type="protein sequence ID" value="MBW0488234.1"/>
    <property type="molecule type" value="Genomic_DNA"/>
</dbReference>
<keyword evidence="3" id="KW-1185">Reference proteome</keyword>
<feature type="domain" description="Reverse transcriptase Ty1/copia-type" evidence="1">
    <location>
        <begin position="109"/>
        <end position="204"/>
    </location>
</feature>
<organism evidence="2 3">
    <name type="scientific">Austropuccinia psidii MF-1</name>
    <dbReference type="NCBI Taxonomy" id="1389203"/>
    <lineage>
        <taxon>Eukaryota</taxon>
        <taxon>Fungi</taxon>
        <taxon>Dikarya</taxon>
        <taxon>Basidiomycota</taxon>
        <taxon>Pucciniomycotina</taxon>
        <taxon>Pucciniomycetes</taxon>
        <taxon>Pucciniales</taxon>
        <taxon>Sphaerophragmiaceae</taxon>
        <taxon>Austropuccinia</taxon>
    </lineage>
</organism>
<evidence type="ECO:0000313" key="3">
    <source>
        <dbReference type="Proteomes" id="UP000765509"/>
    </source>
</evidence>
<name>A0A9Q3CMY6_9BASI</name>
<dbReference type="InterPro" id="IPR013103">
    <property type="entry name" value="RVT_2"/>
</dbReference>